<evidence type="ECO:0000256" key="5">
    <source>
        <dbReference type="ARBA" id="ARBA00023277"/>
    </source>
</evidence>
<evidence type="ECO:0000313" key="7">
    <source>
        <dbReference type="Proteomes" id="UP000322499"/>
    </source>
</evidence>
<dbReference type="InterPro" id="IPR000887">
    <property type="entry name" value="Aldlse_KDPG_KHG"/>
</dbReference>
<keyword evidence="5" id="KW-0119">Carbohydrate metabolism</keyword>
<dbReference type="PANTHER" id="PTHR30246">
    <property type="entry name" value="2-KETO-3-DEOXY-6-PHOSPHOGLUCONATE ALDOLASE"/>
    <property type="match status" value="1"/>
</dbReference>
<dbReference type="CDD" id="cd00452">
    <property type="entry name" value="KDPG_aldolase"/>
    <property type="match status" value="1"/>
</dbReference>
<reference evidence="6 7" key="1">
    <citation type="submission" date="2019-07" db="EMBL/GenBank/DDBJ databases">
        <title>Genomic Encyclopedia of Archaeal and Bacterial Type Strains, Phase II (KMG-II): from individual species to whole genera.</title>
        <authorList>
            <person name="Goeker M."/>
        </authorList>
    </citation>
    <scope>NUCLEOTIDE SEQUENCE [LARGE SCALE GENOMIC DNA]</scope>
    <source>
        <strain evidence="6 7">DSM 46842</strain>
    </source>
</reference>
<dbReference type="InterPro" id="IPR013785">
    <property type="entry name" value="Aldolase_TIM"/>
</dbReference>
<dbReference type="Pfam" id="PF01081">
    <property type="entry name" value="Aldolase"/>
    <property type="match status" value="1"/>
</dbReference>
<accession>A0A5S5CYG4</accession>
<comment type="similarity">
    <text evidence="2">Belongs to the KHG/KDPG aldolase family.</text>
</comment>
<organism evidence="6 7">
    <name type="scientific">Blastococcus xanthinilyticus</name>
    <dbReference type="NCBI Taxonomy" id="1564164"/>
    <lineage>
        <taxon>Bacteria</taxon>
        <taxon>Bacillati</taxon>
        <taxon>Actinomycetota</taxon>
        <taxon>Actinomycetes</taxon>
        <taxon>Geodermatophilales</taxon>
        <taxon>Geodermatophilaceae</taxon>
        <taxon>Blastococcus</taxon>
    </lineage>
</organism>
<evidence type="ECO:0000313" key="6">
    <source>
        <dbReference type="EMBL" id="TYP87592.1"/>
    </source>
</evidence>
<evidence type="ECO:0000256" key="2">
    <source>
        <dbReference type="ARBA" id="ARBA00006906"/>
    </source>
</evidence>
<keyword evidence="7" id="KW-1185">Reference proteome</keyword>
<dbReference type="SUPFAM" id="SSF51569">
    <property type="entry name" value="Aldolase"/>
    <property type="match status" value="1"/>
</dbReference>
<evidence type="ECO:0000256" key="4">
    <source>
        <dbReference type="ARBA" id="ARBA00023239"/>
    </source>
</evidence>
<dbReference type="Proteomes" id="UP000322499">
    <property type="component" value="Unassembled WGS sequence"/>
</dbReference>
<sequence length="227" mass="22136">MTGAMTAGSFVASLGRHRVVAVVRHHDADAAREIARACIAGGLGLIEITLTTPDAVALLSDLAAGAPEGVLVGAGTVLDPDQVHAVVDAGARFLVSPATDPDVVATAVAAGVPFVPGAATPSEIALGRRLGAPVVKVFPAGALGLSFLKSVVAVMPQVPLLPSGGISVAQVPQWLGAGALAVAIGSELDAAHASGGADAVAALAATAAATAGQHRPTHRPHTLGVPS</sequence>
<dbReference type="AlphaFoldDB" id="A0A5S5CYG4"/>
<dbReference type="GO" id="GO:0016829">
    <property type="term" value="F:lyase activity"/>
    <property type="evidence" value="ECO:0007669"/>
    <property type="project" value="UniProtKB-KW"/>
</dbReference>
<dbReference type="EMBL" id="VNHW01000006">
    <property type="protein sequence ID" value="TYP87592.1"/>
    <property type="molecule type" value="Genomic_DNA"/>
</dbReference>
<comment type="pathway">
    <text evidence="1">Carbohydrate acid metabolism.</text>
</comment>
<evidence type="ECO:0000256" key="1">
    <source>
        <dbReference type="ARBA" id="ARBA00004761"/>
    </source>
</evidence>
<protein>
    <submittedName>
        <fullName evidence="6">2-dehydro-3-deoxyphosphogluconate aldolase/(4S)-4-hydroxy-2-oxoglutarate aldolase</fullName>
    </submittedName>
</protein>
<gene>
    <name evidence="6" type="ORF">BD833_106183</name>
</gene>
<name>A0A5S5CYG4_9ACTN</name>
<dbReference type="NCBIfam" id="TIGR01182">
    <property type="entry name" value="eda"/>
    <property type="match status" value="1"/>
</dbReference>
<keyword evidence="4" id="KW-0456">Lyase</keyword>
<comment type="subunit">
    <text evidence="3">Homotrimer.</text>
</comment>
<dbReference type="RefSeq" id="WP_166533236.1">
    <property type="nucleotide sequence ID" value="NZ_VNHW01000006.1"/>
</dbReference>
<proteinExistence type="inferred from homology"/>
<dbReference type="PANTHER" id="PTHR30246:SF1">
    <property type="entry name" value="2-DEHYDRO-3-DEOXY-6-PHOSPHOGALACTONATE ALDOLASE-RELATED"/>
    <property type="match status" value="1"/>
</dbReference>
<dbReference type="Gene3D" id="3.20.20.70">
    <property type="entry name" value="Aldolase class I"/>
    <property type="match status" value="1"/>
</dbReference>
<evidence type="ECO:0000256" key="3">
    <source>
        <dbReference type="ARBA" id="ARBA00011233"/>
    </source>
</evidence>
<comment type="caution">
    <text evidence="6">The sequence shown here is derived from an EMBL/GenBank/DDBJ whole genome shotgun (WGS) entry which is preliminary data.</text>
</comment>